<proteinExistence type="predicted"/>
<dbReference type="OrthoDB" id="9777740at2"/>
<dbReference type="GO" id="GO:0046872">
    <property type="term" value="F:metal ion binding"/>
    <property type="evidence" value="ECO:0007669"/>
    <property type="project" value="UniProtKB-KW"/>
</dbReference>
<evidence type="ECO:0000256" key="4">
    <source>
        <dbReference type="ARBA" id="ARBA00023004"/>
    </source>
</evidence>
<evidence type="ECO:0000256" key="1">
    <source>
        <dbReference type="ARBA" id="ARBA00022485"/>
    </source>
</evidence>
<sequence>MNRRNFLKLGVPATGAAILAPSVIAKAMSNIQRQFTGKPAFDSYDVLINGGGFSGYFAAIQAAKSGKRVLLVEKRSSLGYELTAKSRFWLGTNGIEKLPEDISGVLWSDEESSEVHTTEGSGAGKGIFGDELALMAGTLKKGLLANVLAHKVDTLLMTDVCGLFTKKGDVQGALLACKHGLFAVKCQHFIDASEHAVFSRKLLGQNPLPKSATFALEIWKTTSPQQKSVPVSSSLGVSGNKVNIHRGKHANHQVFLEFSFDANGLDLDTVEHRARELATALGKALPTIDPMFAKAEITQFAWETSVVLQDRAQPQPKLSGHHIVGDTQAPSDCSQLLAIREKAEGLVASLGGSTHSPSAFAELVIVGATIPTQHVTLAEVDEPGLAIPLKRCTFDTGLIATRQDCQVFVAGGGTAGAMAAIGATSKGANTIVADFFQDLGGTKTMCGVMGYYHGYRNQPYFKQQDEEANRLAVEAHMTKRLGRMSYLLQQVRQGDGQFFGSTILCGAIASENNVKGGLVCRQGTLEAIYADVSIDATGDGDLAAFAGAAFDHGDARTGKTQNYSQWDIRGAGKVPSSTSRDYDIIDNTRIAEVQRGLFISHYEAHCYDFYPMLAVRESRRTKGEYELNVIDAIEGTHFPDVVCLASSDFDPHYVGLSDYTRCGFLLPHSIDIVVEIPYRSIVPKGLNGLLLSGRGFSQTQEAYQFTRMTSDLIVLGYLTGQIAATLSFNGTRAKDFDISPLQQEWAALGYYPEGYLSKQTGNKIEAPGEAERRVNALSQGKREYLYACIKLPKQQAVPLLKESFQTASDAQTQLLIAQALAWFGDQTGSNVILRDLNNLYVQEREKGYPADFVDNYDLIRGREHNVLEGLFWRINQHIALLARSGYEGAKSTIRTILENTTSGGPMMKRESEYFDGRIDLKLVPFHNRILNLSYFIERLPDTQFIVGLEKLLQDPHVGGYRTSEYEKVRWRVYGGDLELHIAAALARSGGKRGYELLADYLHDLHHTFKSFAVSELKTLTGKQHGYDVAAWGQAIKSLDYPRSVVALNS</sequence>
<dbReference type="Gene3D" id="3.50.50.60">
    <property type="entry name" value="FAD/NAD(P)-binding domain"/>
    <property type="match status" value="2"/>
</dbReference>
<dbReference type="EMBL" id="FOQO01000003">
    <property type="protein sequence ID" value="SFI30116.1"/>
    <property type="molecule type" value="Genomic_DNA"/>
</dbReference>
<keyword evidence="2" id="KW-0479">Metal-binding</keyword>
<dbReference type="SUPFAM" id="SSF51905">
    <property type="entry name" value="FAD/NAD(P)-binding domain"/>
    <property type="match status" value="2"/>
</dbReference>
<dbReference type="STRING" id="1477437.SAMN05444682_103206"/>
<evidence type="ECO:0000256" key="2">
    <source>
        <dbReference type="ARBA" id="ARBA00022723"/>
    </source>
</evidence>
<dbReference type="GO" id="GO:0051539">
    <property type="term" value="F:4 iron, 4 sulfur cluster binding"/>
    <property type="evidence" value="ECO:0007669"/>
    <property type="project" value="UniProtKB-KW"/>
</dbReference>
<keyword evidence="1" id="KW-0004">4Fe-4S</keyword>
<dbReference type="PANTHER" id="PTHR43498">
    <property type="entry name" value="FERREDOXIN:COB-COM HETERODISULFIDE REDUCTASE SUBUNIT A"/>
    <property type="match status" value="1"/>
</dbReference>
<keyword evidence="7" id="KW-1185">Reference proteome</keyword>
<keyword evidence="4" id="KW-0408">Iron</keyword>
<dbReference type="Proteomes" id="UP000198670">
    <property type="component" value="Unassembled WGS sequence"/>
</dbReference>
<dbReference type="InterPro" id="IPR039650">
    <property type="entry name" value="HdrA-like"/>
</dbReference>
<dbReference type="InterPro" id="IPR036188">
    <property type="entry name" value="FAD/NAD-bd_sf"/>
</dbReference>
<evidence type="ECO:0000256" key="5">
    <source>
        <dbReference type="ARBA" id="ARBA00023014"/>
    </source>
</evidence>
<evidence type="ECO:0000313" key="7">
    <source>
        <dbReference type="Proteomes" id="UP000198670"/>
    </source>
</evidence>
<dbReference type="Pfam" id="PF12831">
    <property type="entry name" value="FAD_oxidored"/>
    <property type="match status" value="3"/>
</dbReference>
<dbReference type="AlphaFoldDB" id="A0A1I3H370"/>
<evidence type="ECO:0000313" key="6">
    <source>
        <dbReference type="EMBL" id="SFI30116.1"/>
    </source>
</evidence>
<gene>
    <name evidence="6" type="ORF">SAMN05444682_103206</name>
</gene>
<organism evidence="6 7">
    <name type="scientific">Parapedobacter indicus</name>
    <dbReference type="NCBI Taxonomy" id="1477437"/>
    <lineage>
        <taxon>Bacteria</taxon>
        <taxon>Pseudomonadati</taxon>
        <taxon>Bacteroidota</taxon>
        <taxon>Sphingobacteriia</taxon>
        <taxon>Sphingobacteriales</taxon>
        <taxon>Sphingobacteriaceae</taxon>
        <taxon>Parapedobacter</taxon>
    </lineage>
</organism>
<dbReference type="RefSeq" id="WP_090626001.1">
    <property type="nucleotide sequence ID" value="NZ_FOQO01000003.1"/>
</dbReference>
<keyword evidence="3" id="KW-0560">Oxidoreductase</keyword>
<name>A0A1I3H370_9SPHI</name>
<protein>
    <submittedName>
        <fullName evidence="6">FAD dependent oxidoreductase</fullName>
    </submittedName>
</protein>
<reference evidence="6 7" key="1">
    <citation type="submission" date="2016-10" db="EMBL/GenBank/DDBJ databases">
        <authorList>
            <person name="de Groot N.N."/>
        </authorList>
    </citation>
    <scope>NUCLEOTIDE SEQUENCE [LARGE SCALE GENOMIC DNA]</scope>
    <source>
        <strain evidence="6 7">RK1</strain>
    </source>
</reference>
<keyword evidence="5" id="KW-0411">Iron-sulfur</keyword>
<evidence type="ECO:0000256" key="3">
    <source>
        <dbReference type="ARBA" id="ARBA00023002"/>
    </source>
</evidence>
<accession>A0A1I3H370</accession>
<dbReference type="PANTHER" id="PTHR43498:SF1">
    <property type="entry name" value="COB--COM HETERODISULFIDE REDUCTASE IRON-SULFUR SUBUNIT A"/>
    <property type="match status" value="1"/>
</dbReference>
<dbReference type="GO" id="GO:0016491">
    <property type="term" value="F:oxidoreductase activity"/>
    <property type="evidence" value="ECO:0007669"/>
    <property type="project" value="UniProtKB-KW"/>
</dbReference>